<protein>
    <submittedName>
        <fullName evidence="1">Uncharacterized protein</fullName>
    </submittedName>
</protein>
<organism evidence="1 2">
    <name type="scientific">Elysia crispata</name>
    <name type="common">lettuce slug</name>
    <dbReference type="NCBI Taxonomy" id="231223"/>
    <lineage>
        <taxon>Eukaryota</taxon>
        <taxon>Metazoa</taxon>
        <taxon>Spiralia</taxon>
        <taxon>Lophotrochozoa</taxon>
        <taxon>Mollusca</taxon>
        <taxon>Gastropoda</taxon>
        <taxon>Heterobranchia</taxon>
        <taxon>Euthyneura</taxon>
        <taxon>Panpulmonata</taxon>
        <taxon>Sacoglossa</taxon>
        <taxon>Placobranchoidea</taxon>
        <taxon>Plakobranchidae</taxon>
        <taxon>Elysia</taxon>
    </lineage>
</organism>
<evidence type="ECO:0000313" key="2">
    <source>
        <dbReference type="Proteomes" id="UP001283361"/>
    </source>
</evidence>
<comment type="caution">
    <text evidence="1">The sequence shown here is derived from an EMBL/GenBank/DDBJ whole genome shotgun (WGS) entry which is preliminary data.</text>
</comment>
<evidence type="ECO:0000313" key="1">
    <source>
        <dbReference type="EMBL" id="KAK3779672.1"/>
    </source>
</evidence>
<proteinExistence type="predicted"/>
<dbReference type="Proteomes" id="UP001283361">
    <property type="component" value="Unassembled WGS sequence"/>
</dbReference>
<dbReference type="AlphaFoldDB" id="A0AAE1DR50"/>
<dbReference type="EMBL" id="JAWDGP010002817">
    <property type="protein sequence ID" value="KAK3779672.1"/>
    <property type="molecule type" value="Genomic_DNA"/>
</dbReference>
<sequence>MNLQALTGHCTYVVAVTERVPPTGFQAPLSVATGNQHKLIIFNRTTRLNAEKCPPCVDPRNISNPSVLVAQPKTAGQFLARSNSNTCSSKAASDPLVDLVSNGPASNSNKTRTRSLDLYMGCEFSLA</sequence>
<keyword evidence="2" id="KW-1185">Reference proteome</keyword>
<name>A0AAE1DR50_9GAST</name>
<accession>A0AAE1DR50</accession>
<reference evidence="1" key="1">
    <citation type="journal article" date="2023" name="G3 (Bethesda)">
        <title>A reference genome for the long-term kleptoplast-retaining sea slug Elysia crispata morphotype clarki.</title>
        <authorList>
            <person name="Eastman K.E."/>
            <person name="Pendleton A.L."/>
            <person name="Shaikh M.A."/>
            <person name="Suttiyut T."/>
            <person name="Ogas R."/>
            <person name="Tomko P."/>
            <person name="Gavelis G."/>
            <person name="Widhalm J.R."/>
            <person name="Wisecaver J.H."/>
        </authorList>
    </citation>
    <scope>NUCLEOTIDE SEQUENCE</scope>
    <source>
        <strain evidence="1">ECLA1</strain>
    </source>
</reference>
<gene>
    <name evidence="1" type="ORF">RRG08_013628</name>
</gene>